<dbReference type="InterPro" id="IPR027417">
    <property type="entry name" value="P-loop_NTPase"/>
</dbReference>
<keyword evidence="2" id="KW-0813">Transport</keyword>
<keyword evidence="5" id="KW-0029">Amino-acid transport</keyword>
<dbReference type="Gene3D" id="3.40.50.300">
    <property type="entry name" value="P-loop containing nucleotide triphosphate hydrolases"/>
    <property type="match status" value="1"/>
</dbReference>
<protein>
    <submittedName>
        <fullName evidence="7">ABC transporter ATP-binding protein</fullName>
    </submittedName>
</protein>
<gene>
    <name evidence="7" type="ORF">FBQ73_08735</name>
</gene>
<evidence type="ECO:0000256" key="3">
    <source>
        <dbReference type="ARBA" id="ARBA00022741"/>
    </source>
</evidence>
<evidence type="ECO:0000259" key="6">
    <source>
        <dbReference type="PROSITE" id="PS50893"/>
    </source>
</evidence>
<comment type="similarity">
    <text evidence="1">Belongs to the ABC transporter superfamily.</text>
</comment>
<dbReference type="GO" id="GO:0005524">
    <property type="term" value="F:ATP binding"/>
    <property type="evidence" value="ECO:0007669"/>
    <property type="project" value="UniProtKB-KW"/>
</dbReference>
<dbReference type="EMBL" id="VAUP01000020">
    <property type="protein sequence ID" value="TLX43363.1"/>
    <property type="molecule type" value="Genomic_DNA"/>
</dbReference>
<dbReference type="InterPro" id="IPR003593">
    <property type="entry name" value="AAA+_ATPase"/>
</dbReference>
<evidence type="ECO:0000313" key="8">
    <source>
        <dbReference type="Proteomes" id="UP000305131"/>
    </source>
</evidence>
<evidence type="ECO:0000256" key="1">
    <source>
        <dbReference type="ARBA" id="ARBA00005417"/>
    </source>
</evidence>
<proteinExistence type="inferred from homology"/>
<dbReference type="SUPFAM" id="SSF52540">
    <property type="entry name" value="P-loop containing nucleoside triphosphate hydrolases"/>
    <property type="match status" value="1"/>
</dbReference>
<name>A0A6C1KVJ3_XANAU</name>
<keyword evidence="4 7" id="KW-0067">ATP-binding</keyword>
<dbReference type="GO" id="GO:0015807">
    <property type="term" value="P:L-amino acid transport"/>
    <property type="evidence" value="ECO:0007669"/>
    <property type="project" value="TreeGrafter"/>
</dbReference>
<keyword evidence="3" id="KW-0547">Nucleotide-binding</keyword>
<accession>A0A6C1KVJ3</accession>
<evidence type="ECO:0000313" key="7">
    <source>
        <dbReference type="EMBL" id="TLX43363.1"/>
    </source>
</evidence>
<evidence type="ECO:0000256" key="2">
    <source>
        <dbReference type="ARBA" id="ARBA00022448"/>
    </source>
</evidence>
<dbReference type="GO" id="GO:0015658">
    <property type="term" value="F:branched-chain amino acid transmembrane transporter activity"/>
    <property type="evidence" value="ECO:0007669"/>
    <property type="project" value="TreeGrafter"/>
</dbReference>
<dbReference type="PROSITE" id="PS50893">
    <property type="entry name" value="ABC_TRANSPORTER_2"/>
    <property type="match status" value="1"/>
</dbReference>
<dbReference type="Pfam" id="PF00005">
    <property type="entry name" value="ABC_tran"/>
    <property type="match status" value="1"/>
</dbReference>
<dbReference type="Proteomes" id="UP000305131">
    <property type="component" value="Unassembled WGS sequence"/>
</dbReference>
<dbReference type="PANTHER" id="PTHR43820:SF4">
    <property type="entry name" value="HIGH-AFFINITY BRANCHED-CHAIN AMINO ACID TRANSPORT ATP-BINDING PROTEIN LIVF"/>
    <property type="match status" value="1"/>
</dbReference>
<evidence type="ECO:0000256" key="5">
    <source>
        <dbReference type="ARBA" id="ARBA00022970"/>
    </source>
</evidence>
<dbReference type="PROSITE" id="PS00211">
    <property type="entry name" value="ABC_TRANSPORTER_1"/>
    <property type="match status" value="1"/>
</dbReference>
<evidence type="ECO:0000256" key="4">
    <source>
        <dbReference type="ARBA" id="ARBA00022840"/>
    </source>
</evidence>
<comment type="caution">
    <text evidence="7">The sequence shown here is derived from an EMBL/GenBank/DDBJ whole genome shotgun (WGS) entry which is preliminary data.</text>
</comment>
<sequence>MRPRLRRFGVTSSCWRPILELPDPVLAVRGISAQYGSIPALEKVNLTLRPGEAIGVLGANGAGKTTLLNVLSGFLKPSSGSIEFRGRRIDREPPHRIVRCGLLHVSQERDLFGTLSVIENLRLGAVAKGHAHLAHNLEQVFTYFPRLKERRSQQSSTMSGGEQQMLAIGRALMAEPQIMMFDEPSAGLSPLFTQEIGAMMLQLKREAAISIILVEQNMGLAAKVVDRYYMLRDGHVATEGGATDLLADPEELARRYYL</sequence>
<dbReference type="InterPro" id="IPR017871">
    <property type="entry name" value="ABC_transporter-like_CS"/>
</dbReference>
<dbReference type="OrthoDB" id="9806149at2"/>
<dbReference type="CDD" id="cd03224">
    <property type="entry name" value="ABC_TM1139_LivF_branched"/>
    <property type="match status" value="1"/>
</dbReference>
<dbReference type="SMART" id="SM00382">
    <property type="entry name" value="AAA"/>
    <property type="match status" value="1"/>
</dbReference>
<dbReference type="InterPro" id="IPR052156">
    <property type="entry name" value="BCAA_Transport_ATP-bd_LivF"/>
</dbReference>
<organism evidence="7 8">
    <name type="scientific">Xanthobacter autotrophicus</name>
    <dbReference type="NCBI Taxonomy" id="280"/>
    <lineage>
        <taxon>Bacteria</taxon>
        <taxon>Pseudomonadati</taxon>
        <taxon>Pseudomonadota</taxon>
        <taxon>Alphaproteobacteria</taxon>
        <taxon>Hyphomicrobiales</taxon>
        <taxon>Xanthobacteraceae</taxon>
        <taxon>Xanthobacter</taxon>
    </lineage>
</organism>
<dbReference type="InterPro" id="IPR003439">
    <property type="entry name" value="ABC_transporter-like_ATP-bd"/>
</dbReference>
<dbReference type="AlphaFoldDB" id="A0A6C1KVJ3"/>
<reference evidence="7 8" key="1">
    <citation type="submission" date="2019-05" db="EMBL/GenBank/DDBJ databases">
        <authorList>
            <person name="Zhou X."/>
        </authorList>
    </citation>
    <scope>NUCLEOTIDE SEQUENCE [LARGE SCALE GENOMIC DNA]</scope>
    <source>
        <strain evidence="7 8">DSM 432</strain>
    </source>
</reference>
<dbReference type="PANTHER" id="PTHR43820">
    <property type="entry name" value="HIGH-AFFINITY BRANCHED-CHAIN AMINO ACID TRANSPORT ATP-BINDING PROTEIN LIVF"/>
    <property type="match status" value="1"/>
</dbReference>
<dbReference type="GO" id="GO:0016887">
    <property type="term" value="F:ATP hydrolysis activity"/>
    <property type="evidence" value="ECO:0007669"/>
    <property type="project" value="InterPro"/>
</dbReference>
<feature type="domain" description="ABC transporter" evidence="6">
    <location>
        <begin position="26"/>
        <end position="258"/>
    </location>
</feature>